<proteinExistence type="predicted"/>
<dbReference type="Proteomes" id="UP001418222">
    <property type="component" value="Unassembled WGS sequence"/>
</dbReference>
<protein>
    <submittedName>
        <fullName evidence="1">Uncharacterized protein</fullName>
    </submittedName>
</protein>
<evidence type="ECO:0000313" key="2">
    <source>
        <dbReference type="Proteomes" id="UP001418222"/>
    </source>
</evidence>
<name>A0AAP0BNS7_9ASPA</name>
<gene>
    <name evidence="1" type="ORF">KSP39_PZI008396</name>
</gene>
<sequence length="113" mass="12603">MMLLAGGNVRSMLGFVSVRTFPNHYRLVYGLVGHLASSFRKLSMRELLLSASTVVVLVIKLIGARCGRPTRKTYSFRTYTTWQGLLISGPAPSCSIKNRPGPWGRARLLFFLN</sequence>
<reference evidence="1 2" key="1">
    <citation type="journal article" date="2022" name="Nat. Plants">
        <title>Genomes of leafy and leafless Platanthera orchids illuminate the evolution of mycoheterotrophy.</title>
        <authorList>
            <person name="Li M.H."/>
            <person name="Liu K.W."/>
            <person name="Li Z."/>
            <person name="Lu H.C."/>
            <person name="Ye Q.L."/>
            <person name="Zhang D."/>
            <person name="Wang J.Y."/>
            <person name="Li Y.F."/>
            <person name="Zhong Z.M."/>
            <person name="Liu X."/>
            <person name="Yu X."/>
            <person name="Liu D.K."/>
            <person name="Tu X.D."/>
            <person name="Liu B."/>
            <person name="Hao Y."/>
            <person name="Liao X.Y."/>
            <person name="Jiang Y.T."/>
            <person name="Sun W.H."/>
            <person name="Chen J."/>
            <person name="Chen Y.Q."/>
            <person name="Ai Y."/>
            <person name="Zhai J.W."/>
            <person name="Wu S.S."/>
            <person name="Zhou Z."/>
            <person name="Hsiao Y.Y."/>
            <person name="Wu W.L."/>
            <person name="Chen Y.Y."/>
            <person name="Lin Y.F."/>
            <person name="Hsu J.L."/>
            <person name="Li C.Y."/>
            <person name="Wang Z.W."/>
            <person name="Zhao X."/>
            <person name="Zhong W.Y."/>
            <person name="Ma X.K."/>
            <person name="Ma L."/>
            <person name="Huang J."/>
            <person name="Chen G.Z."/>
            <person name="Huang M.Z."/>
            <person name="Huang L."/>
            <person name="Peng D.H."/>
            <person name="Luo Y.B."/>
            <person name="Zou S.Q."/>
            <person name="Chen S.P."/>
            <person name="Lan S."/>
            <person name="Tsai W.C."/>
            <person name="Van de Peer Y."/>
            <person name="Liu Z.J."/>
        </authorList>
    </citation>
    <scope>NUCLEOTIDE SEQUENCE [LARGE SCALE GENOMIC DNA]</scope>
    <source>
        <strain evidence="1">Lor287</strain>
    </source>
</reference>
<dbReference type="AlphaFoldDB" id="A0AAP0BNS7"/>
<organism evidence="1 2">
    <name type="scientific">Platanthera zijinensis</name>
    <dbReference type="NCBI Taxonomy" id="2320716"/>
    <lineage>
        <taxon>Eukaryota</taxon>
        <taxon>Viridiplantae</taxon>
        <taxon>Streptophyta</taxon>
        <taxon>Embryophyta</taxon>
        <taxon>Tracheophyta</taxon>
        <taxon>Spermatophyta</taxon>
        <taxon>Magnoliopsida</taxon>
        <taxon>Liliopsida</taxon>
        <taxon>Asparagales</taxon>
        <taxon>Orchidaceae</taxon>
        <taxon>Orchidoideae</taxon>
        <taxon>Orchideae</taxon>
        <taxon>Orchidinae</taxon>
        <taxon>Platanthera</taxon>
    </lineage>
</organism>
<dbReference type="EMBL" id="JBBWWQ010000006">
    <property type="protein sequence ID" value="KAK8944506.1"/>
    <property type="molecule type" value="Genomic_DNA"/>
</dbReference>
<keyword evidence="2" id="KW-1185">Reference proteome</keyword>
<comment type="caution">
    <text evidence="1">The sequence shown here is derived from an EMBL/GenBank/DDBJ whole genome shotgun (WGS) entry which is preliminary data.</text>
</comment>
<accession>A0AAP0BNS7</accession>
<evidence type="ECO:0000313" key="1">
    <source>
        <dbReference type="EMBL" id="KAK8944506.1"/>
    </source>
</evidence>